<keyword evidence="9" id="KW-1185">Reference proteome</keyword>
<keyword evidence="2" id="KW-1003">Cell membrane</keyword>
<dbReference type="RefSeq" id="WP_284058402.1">
    <property type="nucleotide sequence ID" value="NZ_JAMSLR010000019.1"/>
</dbReference>
<evidence type="ECO:0000256" key="6">
    <source>
        <dbReference type="SAM" id="Phobius"/>
    </source>
</evidence>
<organism evidence="8 9">
    <name type="scientific">Thermalbibacter longus</name>
    <dbReference type="NCBI Taxonomy" id="2951981"/>
    <lineage>
        <taxon>Bacteria</taxon>
        <taxon>Pseudomonadati</taxon>
        <taxon>Thermomicrobiota</taxon>
        <taxon>Thermomicrobia</taxon>
        <taxon>Thermomicrobiales</taxon>
        <taxon>Thermomicrobiaceae</taxon>
        <taxon>Thermalbibacter</taxon>
    </lineage>
</organism>
<proteinExistence type="predicted"/>
<evidence type="ECO:0000256" key="3">
    <source>
        <dbReference type="ARBA" id="ARBA00022692"/>
    </source>
</evidence>
<sequence length="307" mass="34498">MSSSLMALMTIALTLASALLVVVGVRRARRDVVIEERLAQFGHRVPTLEELELQQPFRERVILPMLERLASVAGRFTPQANLQRLQQRLIEAGSPGNLRATTFVGIRMLAALLLGGLFLILFLPASVSPLMKLGFPILTGAIGFMLPNLWLSRRIAARKKEITRALPDAIDLLSISVEAGLGFDQALTRVVEKWDNALTREFGRMLSETRMGVSRRQAMRELAERVNVDDLSVFISSLIQADQLGVSITQVLRVQSHQMRQRRRQRAEEQAHKAPIKMLFPMIFLIFPALYIVILGPAIPRIFEAFR</sequence>
<evidence type="ECO:0000256" key="4">
    <source>
        <dbReference type="ARBA" id="ARBA00022989"/>
    </source>
</evidence>
<comment type="subcellular location">
    <subcellularLocation>
        <location evidence="1">Cell membrane</location>
        <topology evidence="1">Multi-pass membrane protein</topology>
    </subcellularLocation>
</comment>
<reference evidence="8" key="1">
    <citation type="submission" date="2022-06" db="EMBL/GenBank/DDBJ databases">
        <title>CFH 74404 Thermomicrobiaceae sp.</title>
        <authorList>
            <person name="Ming H."/>
            <person name="Li W.-J."/>
            <person name="Zhao Z."/>
        </authorList>
    </citation>
    <scope>NUCLEOTIDE SEQUENCE</scope>
    <source>
        <strain evidence="8">CFH 74404</strain>
    </source>
</reference>
<feature type="transmembrane region" description="Helical" evidence="6">
    <location>
        <begin position="6"/>
        <end position="25"/>
    </location>
</feature>
<comment type="caution">
    <text evidence="8">The sequence shown here is derived from an EMBL/GenBank/DDBJ whole genome shotgun (WGS) entry which is preliminary data.</text>
</comment>
<protein>
    <submittedName>
        <fullName evidence="8">Type II secretion system F family protein</fullName>
    </submittedName>
</protein>
<dbReference type="Proteomes" id="UP001165306">
    <property type="component" value="Unassembled WGS sequence"/>
</dbReference>
<evidence type="ECO:0000256" key="2">
    <source>
        <dbReference type="ARBA" id="ARBA00022475"/>
    </source>
</evidence>
<feature type="domain" description="Type II secretion system protein GspF" evidence="7">
    <location>
        <begin position="170"/>
        <end position="295"/>
    </location>
</feature>
<dbReference type="InterPro" id="IPR018076">
    <property type="entry name" value="T2SS_GspF_dom"/>
</dbReference>
<keyword evidence="3 6" id="KW-0812">Transmembrane</keyword>
<evidence type="ECO:0000256" key="5">
    <source>
        <dbReference type="ARBA" id="ARBA00023136"/>
    </source>
</evidence>
<dbReference type="PANTHER" id="PTHR35007">
    <property type="entry name" value="INTEGRAL MEMBRANE PROTEIN-RELATED"/>
    <property type="match status" value="1"/>
</dbReference>
<evidence type="ECO:0000313" key="8">
    <source>
        <dbReference type="EMBL" id="MCM8750614.1"/>
    </source>
</evidence>
<evidence type="ECO:0000259" key="7">
    <source>
        <dbReference type="Pfam" id="PF00482"/>
    </source>
</evidence>
<evidence type="ECO:0000256" key="1">
    <source>
        <dbReference type="ARBA" id="ARBA00004651"/>
    </source>
</evidence>
<name>A0AA42BC83_9BACT</name>
<dbReference type="Pfam" id="PF00482">
    <property type="entry name" value="T2SSF"/>
    <property type="match status" value="1"/>
</dbReference>
<keyword evidence="5 6" id="KW-0472">Membrane</keyword>
<accession>A0AA42BC83</accession>
<gene>
    <name evidence="8" type="ORF">NET02_15825</name>
</gene>
<keyword evidence="4 6" id="KW-1133">Transmembrane helix</keyword>
<dbReference type="GO" id="GO:0005886">
    <property type="term" value="C:plasma membrane"/>
    <property type="evidence" value="ECO:0007669"/>
    <property type="project" value="UniProtKB-SubCell"/>
</dbReference>
<feature type="transmembrane region" description="Helical" evidence="6">
    <location>
        <begin position="108"/>
        <end position="127"/>
    </location>
</feature>
<dbReference type="PANTHER" id="PTHR35007:SF2">
    <property type="entry name" value="PILUS ASSEMBLE PROTEIN"/>
    <property type="match status" value="1"/>
</dbReference>
<dbReference type="AlphaFoldDB" id="A0AA42BC83"/>
<dbReference type="EMBL" id="JAMSLR010000019">
    <property type="protein sequence ID" value="MCM8750614.1"/>
    <property type="molecule type" value="Genomic_DNA"/>
</dbReference>
<feature type="transmembrane region" description="Helical" evidence="6">
    <location>
        <begin position="133"/>
        <end position="151"/>
    </location>
</feature>
<feature type="transmembrane region" description="Helical" evidence="6">
    <location>
        <begin position="279"/>
        <end position="299"/>
    </location>
</feature>
<evidence type="ECO:0000313" key="9">
    <source>
        <dbReference type="Proteomes" id="UP001165306"/>
    </source>
</evidence>